<dbReference type="InterPro" id="IPR019652">
    <property type="entry name" value="DUF2509"/>
</dbReference>
<dbReference type="EMBL" id="JAFCXS010000002">
    <property type="protein sequence ID" value="MBM0746687.1"/>
    <property type="molecule type" value="Genomic_DNA"/>
</dbReference>
<dbReference type="Proteomes" id="UP000809137">
    <property type="component" value="Unassembled WGS sequence"/>
</dbReference>
<proteinExistence type="predicted"/>
<reference evidence="1 2" key="1">
    <citation type="submission" date="2021-01" db="EMBL/GenBank/DDBJ databases">
        <title>Complete genome sequence of Pantoea eucrina OB49, a heavy metal tolerant bacterium with PGPR potential isolated from wheat in Algeria.</title>
        <authorList>
            <person name="Lekired A."/>
            <person name="Ouzari I.H."/>
        </authorList>
    </citation>
    <scope>NUCLEOTIDE SEQUENCE [LARGE SCALE GENOMIC DNA]</scope>
    <source>
        <strain evidence="1 2">OB49</strain>
    </source>
</reference>
<organism evidence="1 2">
    <name type="scientific">Pantoea eucrina</name>
    <dbReference type="NCBI Taxonomy" id="472693"/>
    <lineage>
        <taxon>Bacteria</taxon>
        <taxon>Pseudomonadati</taxon>
        <taxon>Pseudomonadota</taxon>
        <taxon>Gammaproteobacteria</taxon>
        <taxon>Enterobacterales</taxon>
        <taxon>Erwiniaceae</taxon>
        <taxon>Pantoea</taxon>
    </lineage>
</organism>
<comment type="caution">
    <text evidence="1">The sequence shown here is derived from an EMBL/GenBank/DDBJ whole genome shotgun (WGS) entry which is preliminary data.</text>
</comment>
<dbReference type="Pfam" id="PF10713">
    <property type="entry name" value="DUF2509"/>
    <property type="match status" value="1"/>
</dbReference>
<accession>A0ABS1Z345</accession>
<gene>
    <name evidence="1" type="ORF">JJB79_04540</name>
</gene>
<keyword evidence="2" id="KW-1185">Reference proteome</keyword>
<protein>
    <submittedName>
        <fullName evidence="1">DUF2509 family protein</fullName>
    </submittedName>
</protein>
<evidence type="ECO:0000313" key="1">
    <source>
        <dbReference type="EMBL" id="MBM0746687.1"/>
    </source>
</evidence>
<dbReference type="RefSeq" id="WP_083429503.1">
    <property type="nucleotide sequence ID" value="NZ_CP083448.1"/>
</dbReference>
<sequence>MNQRGNSTLGMIMMLLLLGGVTLHATRQQLSRSMVLVADTQHYFQHHSQAQAALRWGVQQQWSPAEGWQCQQWTTAQWQSCLLRREEGHGLLSARQAGSALWLYRWVELRGTRVLALPHGWIDFCPLAAPEACPGEAVTAGI</sequence>
<evidence type="ECO:0000313" key="2">
    <source>
        <dbReference type="Proteomes" id="UP000809137"/>
    </source>
</evidence>
<name>A0ABS1Z345_9GAMM</name>
<dbReference type="GeneID" id="84692308"/>